<dbReference type="Gene3D" id="3.30.530.20">
    <property type="match status" value="2"/>
</dbReference>
<organism evidence="3 4">
    <name type="scientific">Leptospira jelokensis</name>
    <dbReference type="NCBI Taxonomy" id="2484931"/>
    <lineage>
        <taxon>Bacteria</taxon>
        <taxon>Pseudomonadati</taxon>
        <taxon>Spirochaetota</taxon>
        <taxon>Spirochaetia</taxon>
        <taxon>Leptospirales</taxon>
        <taxon>Leptospiraceae</taxon>
        <taxon>Leptospira</taxon>
    </lineage>
</organism>
<keyword evidence="4" id="KW-1185">Reference proteome</keyword>
<comment type="similarity">
    <text evidence="1">Belongs to the AHA1 family.</text>
</comment>
<evidence type="ECO:0000259" key="2">
    <source>
        <dbReference type="Pfam" id="PF08327"/>
    </source>
</evidence>
<dbReference type="SUPFAM" id="SSF55961">
    <property type="entry name" value="Bet v1-like"/>
    <property type="match status" value="2"/>
</dbReference>
<proteinExistence type="inferred from homology"/>
<name>A0A4Z1A6Q1_9LEPT</name>
<protein>
    <recommendedName>
        <fullName evidence="2">Activator of Hsp90 ATPase homologue 1/2-like C-terminal domain-containing protein</fullName>
    </recommendedName>
</protein>
<dbReference type="PANTHER" id="PTHR36929">
    <property type="entry name" value="ATTACHMENT SUBUNIT, PUTATIVE-RELATED"/>
    <property type="match status" value="1"/>
</dbReference>
<dbReference type="InterPro" id="IPR013538">
    <property type="entry name" value="ASHA1/2-like_C"/>
</dbReference>
<reference evidence="3" key="1">
    <citation type="journal article" date="2019" name="PLoS Negl. Trop. Dis.">
        <title>Revisiting the worldwide diversity of Leptospira species in the environment.</title>
        <authorList>
            <person name="Vincent A.T."/>
            <person name="Schiettekatte O."/>
            <person name="Bourhy P."/>
            <person name="Veyrier F.J."/>
            <person name="Picardeau M."/>
        </authorList>
    </citation>
    <scope>NUCLEOTIDE SEQUENCE [LARGE SCALE GENOMIC DNA]</scope>
    <source>
        <strain evidence="3">201702451</strain>
    </source>
</reference>
<dbReference type="Pfam" id="PF08327">
    <property type="entry name" value="AHSA1"/>
    <property type="match status" value="2"/>
</dbReference>
<evidence type="ECO:0000313" key="4">
    <source>
        <dbReference type="Proteomes" id="UP000297567"/>
    </source>
</evidence>
<sequence>MNHDANITLEEKIVRIERKFNAPLKLVWEVWTNPLHLEKWWGPKGFTNPTVEFDFKVGGSYRIVMRSPEGIDYPVIGKFLEITPYESFVMSDLVEEHPEEWVKEVQKMAGVTGDRSILNSKLRVLFVEEKEITQVILITEFMNNQIRDGFAKSGMKEGWSQSFEKLESEALPSPNELIIEKRFAHPIDLVYHAFTDSINIQSWWGPKGFTTTTESRDFKVGGEWIFKMVSEDGKVYPNVIKYKAIKENEYLEYLHGSGNDSPNDDFLVKIWFTPKENNQTIIKMKMIFSSAEKRNVVVNFGAIEGAHQTLSKLNFYLTK</sequence>
<feature type="domain" description="Activator of Hsp90 ATPase homologue 1/2-like C-terminal" evidence="2">
    <location>
        <begin position="185"/>
        <end position="317"/>
    </location>
</feature>
<dbReference type="AlphaFoldDB" id="A0A4Z1A6Q1"/>
<evidence type="ECO:0000313" key="3">
    <source>
        <dbReference type="EMBL" id="TGL65591.1"/>
    </source>
</evidence>
<feature type="domain" description="Activator of Hsp90 ATPase homologue 1/2-like C-terminal" evidence="2">
    <location>
        <begin position="21"/>
        <end position="168"/>
    </location>
</feature>
<evidence type="ECO:0000256" key="1">
    <source>
        <dbReference type="ARBA" id="ARBA00006817"/>
    </source>
</evidence>
<dbReference type="InterPro" id="IPR023393">
    <property type="entry name" value="START-like_dom_sf"/>
</dbReference>
<dbReference type="EMBL" id="RQGH01000026">
    <property type="protein sequence ID" value="TGL65591.1"/>
    <property type="molecule type" value="Genomic_DNA"/>
</dbReference>
<dbReference type="Proteomes" id="UP000297567">
    <property type="component" value="Unassembled WGS sequence"/>
</dbReference>
<gene>
    <name evidence="3" type="ORF">EHQ62_13600</name>
</gene>
<dbReference type="PANTHER" id="PTHR36929:SF5">
    <property type="entry name" value="BLR6751 PROTEIN"/>
    <property type="match status" value="1"/>
</dbReference>
<comment type="caution">
    <text evidence="3">The sequence shown here is derived from an EMBL/GenBank/DDBJ whole genome shotgun (WGS) entry which is preliminary data.</text>
</comment>
<accession>A0A4Z1A6Q1</accession>
<dbReference type="RefSeq" id="WP_135643597.1">
    <property type="nucleotide sequence ID" value="NZ_RQGH01000026.1"/>
</dbReference>